<proteinExistence type="inferred from homology"/>
<keyword evidence="2" id="KW-0472">Membrane</keyword>
<comment type="caution">
    <text evidence="4">The sequence shown here is derived from an EMBL/GenBank/DDBJ whole genome shotgun (WGS) entry which is preliminary data.</text>
</comment>
<feature type="transmembrane region" description="Helical" evidence="2">
    <location>
        <begin position="196"/>
        <end position="217"/>
    </location>
</feature>
<organism evidence="4 5">
    <name type="scientific">Enterococcus florum</name>
    <dbReference type="NCBI Taxonomy" id="2480627"/>
    <lineage>
        <taxon>Bacteria</taxon>
        <taxon>Bacillati</taxon>
        <taxon>Bacillota</taxon>
        <taxon>Bacilli</taxon>
        <taxon>Lactobacillales</taxon>
        <taxon>Enterococcaceae</taxon>
        <taxon>Enterococcus</taxon>
    </lineage>
</organism>
<keyword evidence="4" id="KW-0378">Hydrolase</keyword>
<feature type="transmembrane region" description="Helical" evidence="2">
    <location>
        <begin position="102"/>
        <end position="120"/>
    </location>
</feature>
<dbReference type="AlphaFoldDB" id="A0A4P5PC41"/>
<dbReference type="GO" id="GO:0006508">
    <property type="term" value="P:proteolysis"/>
    <property type="evidence" value="ECO:0007669"/>
    <property type="project" value="UniProtKB-KW"/>
</dbReference>
<dbReference type="GO" id="GO:0080120">
    <property type="term" value="P:CAAX-box protein maturation"/>
    <property type="evidence" value="ECO:0007669"/>
    <property type="project" value="UniProtKB-ARBA"/>
</dbReference>
<keyword evidence="5" id="KW-1185">Reference proteome</keyword>
<evidence type="ECO:0000256" key="2">
    <source>
        <dbReference type="SAM" id="Phobius"/>
    </source>
</evidence>
<feature type="transmembrane region" description="Helical" evidence="2">
    <location>
        <begin position="141"/>
        <end position="159"/>
    </location>
</feature>
<dbReference type="RefSeq" id="WP_175580038.1">
    <property type="nucleotide sequence ID" value="NZ_BJCC01000013.1"/>
</dbReference>
<feature type="transmembrane region" description="Helical" evidence="2">
    <location>
        <begin position="12"/>
        <end position="33"/>
    </location>
</feature>
<keyword evidence="2" id="KW-0812">Transmembrane</keyword>
<evidence type="ECO:0000256" key="1">
    <source>
        <dbReference type="ARBA" id="ARBA00009067"/>
    </source>
</evidence>
<feature type="transmembrane region" description="Helical" evidence="2">
    <location>
        <begin position="70"/>
        <end position="90"/>
    </location>
</feature>
<feature type="transmembrane region" description="Helical" evidence="2">
    <location>
        <begin position="171"/>
        <end position="189"/>
    </location>
</feature>
<dbReference type="Proteomes" id="UP000290567">
    <property type="component" value="Unassembled WGS sequence"/>
</dbReference>
<evidence type="ECO:0000313" key="4">
    <source>
        <dbReference type="EMBL" id="GCF93861.1"/>
    </source>
</evidence>
<keyword evidence="4" id="KW-0645">Protease</keyword>
<sequence length="264" mass="28955">MKNKTKLWPRLIGSWLIVIALLFLVSFLIPKSFSATSKLVIQNTIMLLATYLLGKFLIQIRPRFFSKSRLLSQLLVVLPVLLYLAIMVFGTAVNLSNESGNIASVFVNAAILGLFAALFEEFYFRGLLQTAIFRAYSGAKSIYLSVFISSILFSLSHLIVNYSPGEASGVVLQTIATFGSGLYMAALFLRTRNILWPLLLHGVNDFVSIASTGGSIAPSSTQTGGGIGLQLITTLIFIVIALFILRKSKHEEIISQFSEGNIQH</sequence>
<dbReference type="InterPro" id="IPR003675">
    <property type="entry name" value="Rce1/LyrA-like_dom"/>
</dbReference>
<dbReference type="EMBL" id="BJCC01000013">
    <property type="protein sequence ID" value="GCF93861.1"/>
    <property type="molecule type" value="Genomic_DNA"/>
</dbReference>
<dbReference type="Pfam" id="PF02517">
    <property type="entry name" value="Rce1-like"/>
    <property type="match status" value="1"/>
</dbReference>
<gene>
    <name evidence="4" type="ORF">NRIC_17520</name>
</gene>
<reference evidence="5" key="1">
    <citation type="submission" date="2019-02" db="EMBL/GenBank/DDBJ databases">
        <title>Draft genome sequence of Enterococcus sp. Gos25-1.</title>
        <authorList>
            <person name="Tanaka N."/>
            <person name="Shiwa Y."/>
            <person name="Fujita N."/>
        </authorList>
    </citation>
    <scope>NUCLEOTIDE SEQUENCE [LARGE SCALE GENOMIC DNA]</scope>
    <source>
        <strain evidence="5">Gos25-1</strain>
    </source>
</reference>
<feature type="transmembrane region" description="Helical" evidence="2">
    <location>
        <begin position="39"/>
        <end position="58"/>
    </location>
</feature>
<feature type="transmembrane region" description="Helical" evidence="2">
    <location>
        <begin position="223"/>
        <end position="245"/>
    </location>
</feature>
<feature type="domain" description="CAAX prenyl protease 2/Lysostaphin resistance protein A-like" evidence="3">
    <location>
        <begin position="105"/>
        <end position="207"/>
    </location>
</feature>
<dbReference type="GO" id="GO:0004175">
    <property type="term" value="F:endopeptidase activity"/>
    <property type="evidence" value="ECO:0007669"/>
    <property type="project" value="UniProtKB-ARBA"/>
</dbReference>
<keyword evidence="2" id="KW-1133">Transmembrane helix</keyword>
<comment type="similarity">
    <text evidence="1">Belongs to the UPF0177 family.</text>
</comment>
<accession>A0A4P5PC41</accession>
<name>A0A4P5PC41_9ENTE</name>
<evidence type="ECO:0000259" key="3">
    <source>
        <dbReference type="Pfam" id="PF02517"/>
    </source>
</evidence>
<evidence type="ECO:0000313" key="5">
    <source>
        <dbReference type="Proteomes" id="UP000290567"/>
    </source>
</evidence>
<protein>
    <submittedName>
        <fullName evidence="4">CAAX amino protease</fullName>
    </submittedName>
</protein>